<dbReference type="GO" id="GO:0005524">
    <property type="term" value="F:ATP binding"/>
    <property type="evidence" value="ECO:0007669"/>
    <property type="project" value="UniProtKB-KW"/>
</dbReference>
<reference evidence="7 8" key="1">
    <citation type="submission" date="2019-05" db="EMBL/GenBank/DDBJ databases">
        <authorList>
            <consortium name="Pathogen Informatics"/>
        </authorList>
    </citation>
    <scope>NUCLEOTIDE SEQUENCE [LARGE SCALE GENOMIC DNA]</scope>
    <source>
        <strain evidence="7 8">NCTC12204</strain>
    </source>
</reference>
<dbReference type="Pfam" id="PF04263">
    <property type="entry name" value="TPK_catalytic"/>
    <property type="match status" value="1"/>
</dbReference>
<keyword evidence="4" id="KW-0067">ATP-binding</keyword>
<sequence>MQVLLVAGGSPENWPELQNSYDCYVGIDRGAWYLLQNNFPLDLAIGDFDSLSVDEKKQVEQATNELIQAPAEKDDTDTQLGLCQAIERYPEATITIIGATGGRLDHLLANLWLPLEPRFKPHAQKIIIWDRQNHVTYYLPGKHVITKMDKMRYLAYCCLTPVTELSIQKSKYELETTDVSQATSYASNEFVSDTADFSFSTGIVAVIQSKD</sequence>
<dbReference type="SMART" id="SM00983">
    <property type="entry name" value="TPK_B1_binding"/>
    <property type="match status" value="1"/>
</dbReference>
<dbReference type="InterPro" id="IPR007371">
    <property type="entry name" value="TPK_catalytic"/>
</dbReference>
<evidence type="ECO:0000256" key="4">
    <source>
        <dbReference type="ARBA" id="ARBA00022840"/>
    </source>
</evidence>
<evidence type="ECO:0000256" key="5">
    <source>
        <dbReference type="NCBIfam" id="TIGR01378"/>
    </source>
</evidence>
<proteinExistence type="predicted"/>
<organism evidence="7 8">
    <name type="scientific">Enterococcus hirae</name>
    <dbReference type="NCBI Taxonomy" id="1354"/>
    <lineage>
        <taxon>Bacteria</taxon>
        <taxon>Bacillati</taxon>
        <taxon>Bacillota</taxon>
        <taxon>Bacilli</taxon>
        <taxon>Lactobacillales</taxon>
        <taxon>Enterococcaceae</taxon>
        <taxon>Enterococcus</taxon>
    </lineage>
</organism>
<keyword evidence="2" id="KW-0547">Nucleotide-binding</keyword>
<dbReference type="GO" id="GO:0004788">
    <property type="term" value="F:thiamine diphosphokinase activity"/>
    <property type="evidence" value="ECO:0007669"/>
    <property type="project" value="UniProtKB-UniRule"/>
</dbReference>
<evidence type="ECO:0000256" key="2">
    <source>
        <dbReference type="ARBA" id="ARBA00022741"/>
    </source>
</evidence>
<evidence type="ECO:0000256" key="3">
    <source>
        <dbReference type="ARBA" id="ARBA00022777"/>
    </source>
</evidence>
<dbReference type="GO" id="GO:0009229">
    <property type="term" value="P:thiamine diphosphate biosynthetic process"/>
    <property type="evidence" value="ECO:0007669"/>
    <property type="project" value="InterPro"/>
</dbReference>
<evidence type="ECO:0000313" key="8">
    <source>
        <dbReference type="Proteomes" id="UP000352698"/>
    </source>
</evidence>
<dbReference type="CDD" id="cd07995">
    <property type="entry name" value="TPK"/>
    <property type="match status" value="1"/>
</dbReference>
<evidence type="ECO:0000256" key="1">
    <source>
        <dbReference type="ARBA" id="ARBA00022679"/>
    </source>
</evidence>
<dbReference type="GO" id="GO:0030975">
    <property type="term" value="F:thiamine binding"/>
    <property type="evidence" value="ECO:0007669"/>
    <property type="project" value="InterPro"/>
</dbReference>
<keyword evidence="1 7" id="KW-0808">Transferase</keyword>
<dbReference type="SUPFAM" id="SSF63999">
    <property type="entry name" value="Thiamin pyrophosphokinase, catalytic domain"/>
    <property type="match status" value="1"/>
</dbReference>
<name>A0A449E6H4_ENTHR</name>
<dbReference type="InterPro" id="IPR053149">
    <property type="entry name" value="TPK"/>
</dbReference>
<dbReference type="InterPro" id="IPR006282">
    <property type="entry name" value="Thi_PPkinase"/>
</dbReference>
<dbReference type="GO" id="GO:0016301">
    <property type="term" value="F:kinase activity"/>
    <property type="evidence" value="ECO:0007669"/>
    <property type="project" value="UniProtKB-KW"/>
</dbReference>
<evidence type="ECO:0000259" key="6">
    <source>
        <dbReference type="SMART" id="SM00983"/>
    </source>
</evidence>
<dbReference type="AlphaFoldDB" id="A0A449E6H4"/>
<dbReference type="Pfam" id="PF04265">
    <property type="entry name" value="TPK_B1_binding"/>
    <property type="match status" value="1"/>
</dbReference>
<comment type="caution">
    <text evidence="7">The sequence shown here is derived from an EMBL/GenBank/DDBJ whole genome shotgun (WGS) entry which is preliminary data.</text>
</comment>
<evidence type="ECO:0000313" key="7">
    <source>
        <dbReference type="EMBL" id="VTQ70120.1"/>
    </source>
</evidence>
<dbReference type="PANTHER" id="PTHR41299">
    <property type="entry name" value="THIAMINE PYROPHOSPHOKINASE"/>
    <property type="match status" value="1"/>
</dbReference>
<dbReference type="EC" id="2.7.6.2" evidence="5"/>
<gene>
    <name evidence="7" type="primary">thiN</name>
    <name evidence="7" type="ORF">NCTC12204_02575</name>
</gene>
<dbReference type="NCBIfam" id="TIGR01378">
    <property type="entry name" value="thi_PPkinase"/>
    <property type="match status" value="1"/>
</dbReference>
<accession>A0A449E6H4</accession>
<keyword evidence="3 7" id="KW-0418">Kinase</keyword>
<protein>
    <recommendedName>
        <fullName evidence="5">Thiamine diphosphokinase</fullName>
        <ecNumber evidence="5">2.7.6.2</ecNumber>
    </recommendedName>
</protein>
<dbReference type="GO" id="GO:0006772">
    <property type="term" value="P:thiamine metabolic process"/>
    <property type="evidence" value="ECO:0007669"/>
    <property type="project" value="UniProtKB-UniRule"/>
</dbReference>
<dbReference type="InterPro" id="IPR007373">
    <property type="entry name" value="Thiamin_PyroPKinase_B1-bd"/>
</dbReference>
<dbReference type="InterPro" id="IPR036759">
    <property type="entry name" value="TPK_catalytic_sf"/>
</dbReference>
<dbReference type="PANTHER" id="PTHR41299:SF1">
    <property type="entry name" value="THIAMINE PYROPHOSPHOKINASE"/>
    <property type="match status" value="1"/>
</dbReference>
<dbReference type="RefSeq" id="WP_010737283.1">
    <property type="nucleotide sequence ID" value="NZ_CAACXU010000005.1"/>
</dbReference>
<dbReference type="Proteomes" id="UP000352698">
    <property type="component" value="Unassembled WGS sequence"/>
</dbReference>
<feature type="domain" description="Thiamin pyrophosphokinase thiamin-binding" evidence="6">
    <location>
        <begin position="141"/>
        <end position="205"/>
    </location>
</feature>
<dbReference type="EMBL" id="CABEEP010000001">
    <property type="protein sequence ID" value="VTQ70120.1"/>
    <property type="molecule type" value="Genomic_DNA"/>
</dbReference>
<dbReference type="Gene3D" id="3.40.50.10240">
    <property type="entry name" value="Thiamin pyrophosphokinase, catalytic domain"/>
    <property type="match status" value="1"/>
</dbReference>